<evidence type="ECO:0000256" key="4">
    <source>
        <dbReference type="ARBA" id="ARBA00038306"/>
    </source>
</evidence>
<dbReference type="InterPro" id="IPR051692">
    <property type="entry name" value="OMP-like"/>
</dbReference>
<gene>
    <name evidence="7" type="ORF">M9978_00270</name>
</gene>
<dbReference type="GO" id="GO:0016020">
    <property type="term" value="C:membrane"/>
    <property type="evidence" value="ECO:0007669"/>
    <property type="project" value="UniProtKB-SubCell"/>
</dbReference>
<evidence type="ECO:0000256" key="5">
    <source>
        <dbReference type="SAM" id="SignalP"/>
    </source>
</evidence>
<evidence type="ECO:0000256" key="2">
    <source>
        <dbReference type="ARBA" id="ARBA00022729"/>
    </source>
</evidence>
<evidence type="ECO:0000313" key="8">
    <source>
        <dbReference type="Proteomes" id="UP001139451"/>
    </source>
</evidence>
<dbReference type="Gene3D" id="2.40.160.20">
    <property type="match status" value="1"/>
</dbReference>
<feature type="chain" id="PRO_5040804469" evidence="5">
    <location>
        <begin position="22"/>
        <end position="274"/>
    </location>
</feature>
<evidence type="ECO:0000256" key="3">
    <source>
        <dbReference type="ARBA" id="ARBA00023136"/>
    </source>
</evidence>
<dbReference type="RefSeq" id="WP_254290788.1">
    <property type="nucleotide sequence ID" value="NZ_JAMLDX010000001.1"/>
</dbReference>
<dbReference type="Pfam" id="PF13505">
    <property type="entry name" value="OMP_b-brl"/>
    <property type="match status" value="1"/>
</dbReference>
<sequence>MRMFLATGLAALTIAAAPAFAQDGAGEFDGPYVGASVGYGFQSDDSGEGVLFDRGFNGSLDTITTAAGANAFSPGFCGGAATSSANTACTKDKDGVEYHFRAGWDAQSGNWVIGVVGEIGKSDVRDSVSAFSTTPASYTFTREIEWDASLRARAGYVAGDRTLIYATFGPSYARIENGFSTSNTANAFANNGKSDSWGVSGGGGVEHKIGRNFSVGLEYLYTRFSDDDFRVRVTQGTAPATNPFILNGAAGTEMRRSDPRFDWHAVRVTAAFRF</sequence>
<reference evidence="7" key="1">
    <citation type="submission" date="2022-05" db="EMBL/GenBank/DDBJ databases">
        <title>Sphingomonas sp. strain MG17 Genome sequencing and assembly.</title>
        <authorList>
            <person name="Kim I."/>
        </authorList>
    </citation>
    <scope>NUCLEOTIDE SEQUENCE</scope>
    <source>
        <strain evidence="7">MG17</strain>
    </source>
</reference>
<dbReference type="Proteomes" id="UP001139451">
    <property type="component" value="Unassembled WGS sequence"/>
</dbReference>
<protein>
    <submittedName>
        <fullName evidence="7">Porin family protein</fullName>
    </submittedName>
</protein>
<evidence type="ECO:0000256" key="1">
    <source>
        <dbReference type="ARBA" id="ARBA00004370"/>
    </source>
</evidence>
<dbReference type="PANTHER" id="PTHR34001">
    <property type="entry name" value="BLL7405 PROTEIN"/>
    <property type="match status" value="1"/>
</dbReference>
<feature type="domain" description="Outer membrane protein beta-barrel" evidence="6">
    <location>
        <begin position="8"/>
        <end position="229"/>
    </location>
</feature>
<name>A0A9X2HFH7_9SPHN</name>
<dbReference type="SUPFAM" id="SSF56925">
    <property type="entry name" value="OMPA-like"/>
    <property type="match status" value="1"/>
</dbReference>
<comment type="similarity">
    <text evidence="4">Belongs to the Omp25/RopB family.</text>
</comment>
<dbReference type="EMBL" id="JAMLDX010000001">
    <property type="protein sequence ID" value="MCP3728852.1"/>
    <property type="molecule type" value="Genomic_DNA"/>
</dbReference>
<keyword evidence="8" id="KW-1185">Reference proteome</keyword>
<comment type="subcellular location">
    <subcellularLocation>
        <location evidence="1">Membrane</location>
    </subcellularLocation>
</comment>
<organism evidence="7 8">
    <name type="scientific">Sphingomonas tagetis</name>
    <dbReference type="NCBI Taxonomy" id="2949092"/>
    <lineage>
        <taxon>Bacteria</taxon>
        <taxon>Pseudomonadati</taxon>
        <taxon>Pseudomonadota</taxon>
        <taxon>Alphaproteobacteria</taxon>
        <taxon>Sphingomonadales</taxon>
        <taxon>Sphingomonadaceae</taxon>
        <taxon>Sphingomonas</taxon>
    </lineage>
</organism>
<dbReference type="InterPro" id="IPR011250">
    <property type="entry name" value="OMP/PagP_B-barrel"/>
</dbReference>
<dbReference type="AlphaFoldDB" id="A0A9X2HFH7"/>
<dbReference type="InterPro" id="IPR027385">
    <property type="entry name" value="Beta-barrel_OMP"/>
</dbReference>
<keyword evidence="3" id="KW-0472">Membrane</keyword>
<keyword evidence="2 5" id="KW-0732">Signal</keyword>
<dbReference type="PANTHER" id="PTHR34001:SF3">
    <property type="entry name" value="BLL7405 PROTEIN"/>
    <property type="match status" value="1"/>
</dbReference>
<evidence type="ECO:0000259" key="6">
    <source>
        <dbReference type="Pfam" id="PF13505"/>
    </source>
</evidence>
<proteinExistence type="inferred from homology"/>
<evidence type="ECO:0000313" key="7">
    <source>
        <dbReference type="EMBL" id="MCP3728852.1"/>
    </source>
</evidence>
<feature type="signal peptide" evidence="5">
    <location>
        <begin position="1"/>
        <end position="21"/>
    </location>
</feature>
<accession>A0A9X2HFH7</accession>
<comment type="caution">
    <text evidence="7">The sequence shown here is derived from an EMBL/GenBank/DDBJ whole genome shotgun (WGS) entry which is preliminary data.</text>
</comment>